<dbReference type="AlphaFoldDB" id="A0A410MEI2"/>
<protein>
    <submittedName>
        <fullName evidence="2">Aminodeoxychorismate synthase, component I</fullName>
    </submittedName>
</protein>
<accession>A0A410MEI2</accession>
<dbReference type="Gene3D" id="3.60.120.10">
    <property type="entry name" value="Anthranilate synthase"/>
    <property type="match status" value="1"/>
</dbReference>
<dbReference type="Pfam" id="PF01063">
    <property type="entry name" value="Aminotran_4"/>
    <property type="match status" value="1"/>
</dbReference>
<reference evidence="2 3" key="1">
    <citation type="submission" date="2018-01" db="EMBL/GenBank/DDBJ databases">
        <title>The whole genome sequencing and assembly of Halobacillus litoralis ERB031 strain.</title>
        <authorList>
            <person name="Lee S.-J."/>
            <person name="Park M.-K."/>
            <person name="Kim J.-Y."/>
            <person name="Lee Y.-J."/>
            <person name="Yi H."/>
            <person name="Bahn Y.-S."/>
            <person name="Kim J.F."/>
            <person name="Lee D.-W."/>
        </authorList>
    </citation>
    <scope>NUCLEOTIDE SEQUENCE [LARGE SCALE GENOMIC DNA]</scope>
    <source>
        <strain evidence="2 3">ERB 031</strain>
    </source>
</reference>
<dbReference type="SUPFAM" id="SSF56752">
    <property type="entry name" value="D-aminoacid aminotransferase-like PLP-dependent enzymes"/>
    <property type="match status" value="1"/>
</dbReference>
<feature type="domain" description="Chorismate-utilising enzyme C-terminal" evidence="1">
    <location>
        <begin position="113"/>
        <end position="368"/>
    </location>
</feature>
<dbReference type="SUPFAM" id="SSF56322">
    <property type="entry name" value="ADC synthase"/>
    <property type="match status" value="1"/>
</dbReference>
<dbReference type="InterPro" id="IPR005801">
    <property type="entry name" value="ADC_synthase"/>
</dbReference>
<dbReference type="InterPro" id="IPR036038">
    <property type="entry name" value="Aminotransferase-like"/>
</dbReference>
<dbReference type="Gene3D" id="3.20.10.10">
    <property type="entry name" value="D-amino Acid Aminotransferase, subunit A, domain 2"/>
    <property type="match status" value="1"/>
</dbReference>
<evidence type="ECO:0000313" key="3">
    <source>
        <dbReference type="Proteomes" id="UP000287756"/>
    </source>
</evidence>
<dbReference type="InterPro" id="IPR015890">
    <property type="entry name" value="Chorismate_C"/>
</dbReference>
<proteinExistence type="predicted"/>
<sequence>MKESPYLIYDFADDSGKPNTKVFKAPVQILSTDKVNEVQGVFEEVEKALDQGYYVAGYVSYEAAPAFDRSLVAHTNSKWPLVWFGVFNGYESAPAVSGNHPFEVSSWKMRGDFNAYKHGMKRIKRGIELGDTYQVNYTTRMEADFAGDDYSFYRKLVRNQQSSYSAYLNMGERRILSASPELFFRINKNKITTKPMKGTAERGRFFQEDVNQKKHLTSSNKEKSENLMIVDLLRNDLGRIAVPGSVRVPCLFEVETYPTVHQMTSTVEAVLPESFVMFELFGALFPCGSITGAPKVRTMKYITDLEDSPREVYCGAIGYMTPNHEAIFNVPIRTVMIDETKGKATYGTGGGVTWDSTSEGEFEELKTKTRLLTEDRPRFELLETMKVQNGVIPLLPYHINRLMQSADYFEFPVERDKLLEECEKVVEENPAGLHKVRMLVGESGDCKIETKPIESQSPIVKCSLATTPVDERNPFLFHKTTHRQVYNQHKRRGTDATLLWNSKGQLTEFTIANLVVKVNDEYYTPPVECGLLAGTFREKLLEGGVIEEKVIHKEELSQCKEIWMINGVRGWVEVNLTE</sequence>
<gene>
    <name evidence="2" type="primary">pabB</name>
    <name evidence="2" type="ORF">HLI_13570</name>
</gene>
<dbReference type="Pfam" id="PF00425">
    <property type="entry name" value="Chorismate_bind"/>
    <property type="match status" value="1"/>
</dbReference>
<dbReference type="PANTHER" id="PTHR11236:SF50">
    <property type="entry name" value="AMINODEOXYCHORISMATE SYNTHASE COMPONENT 1"/>
    <property type="match status" value="1"/>
</dbReference>
<dbReference type="NCBIfam" id="TIGR00553">
    <property type="entry name" value="pabB"/>
    <property type="match status" value="1"/>
</dbReference>
<dbReference type="PANTHER" id="PTHR11236">
    <property type="entry name" value="AMINOBENZOATE/ANTHRANILATE SYNTHASE"/>
    <property type="match status" value="1"/>
</dbReference>
<dbReference type="PRINTS" id="PR00095">
    <property type="entry name" value="ANTSNTHASEI"/>
</dbReference>
<dbReference type="InterPro" id="IPR001544">
    <property type="entry name" value="Aminotrans_IV"/>
</dbReference>
<name>A0A410MEI2_9BACI</name>
<dbReference type="RefSeq" id="WP_128525419.1">
    <property type="nucleotide sequence ID" value="NZ_CP026118.1"/>
</dbReference>
<dbReference type="InterPro" id="IPR019999">
    <property type="entry name" value="Anth_synth_I-like"/>
</dbReference>
<dbReference type="Gene3D" id="3.30.470.10">
    <property type="match status" value="1"/>
</dbReference>
<evidence type="ECO:0000313" key="2">
    <source>
        <dbReference type="EMBL" id="QAS53142.1"/>
    </source>
</evidence>
<dbReference type="InterPro" id="IPR043131">
    <property type="entry name" value="BCAT-like_N"/>
</dbReference>
<evidence type="ECO:0000259" key="1">
    <source>
        <dbReference type="Pfam" id="PF00425"/>
    </source>
</evidence>
<dbReference type="Proteomes" id="UP000287756">
    <property type="component" value="Chromosome"/>
</dbReference>
<dbReference type="GO" id="GO:0046820">
    <property type="term" value="F:4-amino-4-deoxychorismate synthase activity"/>
    <property type="evidence" value="ECO:0007669"/>
    <property type="project" value="TreeGrafter"/>
</dbReference>
<dbReference type="KEGG" id="hli:HLI_13570"/>
<dbReference type="EMBL" id="CP026118">
    <property type="protein sequence ID" value="QAS53142.1"/>
    <property type="molecule type" value="Genomic_DNA"/>
</dbReference>
<dbReference type="InterPro" id="IPR005802">
    <property type="entry name" value="ADC_synth_comp_1"/>
</dbReference>
<organism evidence="2 3">
    <name type="scientific">Halobacillus litoralis</name>
    <dbReference type="NCBI Taxonomy" id="45668"/>
    <lineage>
        <taxon>Bacteria</taxon>
        <taxon>Bacillati</taxon>
        <taxon>Bacillota</taxon>
        <taxon>Bacilli</taxon>
        <taxon>Bacillales</taxon>
        <taxon>Bacillaceae</taxon>
        <taxon>Halobacillus</taxon>
    </lineage>
</organism>
<dbReference type="GO" id="GO:0000162">
    <property type="term" value="P:L-tryptophan biosynthetic process"/>
    <property type="evidence" value="ECO:0007669"/>
    <property type="project" value="TreeGrafter"/>
</dbReference>
<dbReference type="GO" id="GO:0009396">
    <property type="term" value="P:folic acid-containing compound biosynthetic process"/>
    <property type="evidence" value="ECO:0007669"/>
    <property type="project" value="InterPro"/>
</dbReference>
<dbReference type="OrthoDB" id="9803598at2"/>
<dbReference type="InterPro" id="IPR043132">
    <property type="entry name" value="BCAT-like_C"/>
</dbReference>